<gene>
    <name evidence="1" type="ORF">L596_027352</name>
</gene>
<dbReference type="EMBL" id="AZBU02000010">
    <property type="protein sequence ID" value="TKR63536.1"/>
    <property type="molecule type" value="Genomic_DNA"/>
</dbReference>
<reference evidence="1 2" key="2">
    <citation type="journal article" date="2019" name="G3 (Bethesda)">
        <title>Hybrid Assembly of the Genome of the Entomopathogenic Nematode Steinernema carpocapsae Identifies the X-Chromosome.</title>
        <authorList>
            <person name="Serra L."/>
            <person name="Macchietto M."/>
            <person name="Macias-Munoz A."/>
            <person name="McGill C.J."/>
            <person name="Rodriguez I.M."/>
            <person name="Rodriguez B."/>
            <person name="Murad R."/>
            <person name="Mortazavi A."/>
        </authorList>
    </citation>
    <scope>NUCLEOTIDE SEQUENCE [LARGE SCALE GENOMIC DNA]</scope>
    <source>
        <strain evidence="1 2">ALL</strain>
    </source>
</reference>
<reference evidence="1 2" key="1">
    <citation type="journal article" date="2015" name="Genome Biol.">
        <title>Comparative genomics of Steinernema reveals deeply conserved gene regulatory networks.</title>
        <authorList>
            <person name="Dillman A.R."/>
            <person name="Macchietto M."/>
            <person name="Porter C.F."/>
            <person name="Rogers A."/>
            <person name="Williams B."/>
            <person name="Antoshechkin I."/>
            <person name="Lee M.M."/>
            <person name="Goodwin Z."/>
            <person name="Lu X."/>
            <person name="Lewis E.E."/>
            <person name="Goodrich-Blair H."/>
            <person name="Stock S.P."/>
            <person name="Adams B.J."/>
            <person name="Sternberg P.W."/>
            <person name="Mortazavi A."/>
        </authorList>
    </citation>
    <scope>NUCLEOTIDE SEQUENCE [LARGE SCALE GENOMIC DNA]</scope>
    <source>
        <strain evidence="1 2">ALL</strain>
    </source>
</reference>
<keyword evidence="2" id="KW-1185">Reference proteome</keyword>
<comment type="caution">
    <text evidence="1">The sequence shown here is derived from an EMBL/GenBank/DDBJ whole genome shotgun (WGS) entry which is preliminary data.</text>
</comment>
<evidence type="ECO:0000313" key="2">
    <source>
        <dbReference type="Proteomes" id="UP000298663"/>
    </source>
</evidence>
<evidence type="ECO:0000313" key="1">
    <source>
        <dbReference type="EMBL" id="TKR63536.1"/>
    </source>
</evidence>
<organism evidence="1 2">
    <name type="scientific">Steinernema carpocapsae</name>
    <name type="common">Entomopathogenic nematode</name>
    <dbReference type="NCBI Taxonomy" id="34508"/>
    <lineage>
        <taxon>Eukaryota</taxon>
        <taxon>Metazoa</taxon>
        <taxon>Ecdysozoa</taxon>
        <taxon>Nematoda</taxon>
        <taxon>Chromadorea</taxon>
        <taxon>Rhabditida</taxon>
        <taxon>Tylenchina</taxon>
        <taxon>Panagrolaimomorpha</taxon>
        <taxon>Strongyloidoidea</taxon>
        <taxon>Steinernematidae</taxon>
        <taxon>Steinernema</taxon>
    </lineage>
</organism>
<sequence length="188" mass="21557">MPRASRKLKSAQPQPVINQIYVLNYCGPAPRPTPTQITPNYSMVNKYQQEMTAIRQWVANQDPSNAMAINVALTQVSQDPLFRLCTWITGCGPYICTQTVFLKNSLNEMLPYMTEEVRGEITDFQCYFMKIATEVYQTGKDSNELVSKTIAIFNTVVKECEKIEACKPMLKRIYLRSPQYFDAKDWAT</sequence>
<accession>A0A4U5M429</accession>
<dbReference type="OrthoDB" id="2020972at2759"/>
<dbReference type="AlphaFoldDB" id="A0A4U5M429"/>
<dbReference type="STRING" id="34508.A0A4U5M429"/>
<dbReference type="Proteomes" id="UP000298663">
    <property type="component" value="Unassembled WGS sequence"/>
</dbReference>
<proteinExistence type="predicted"/>
<protein>
    <submittedName>
        <fullName evidence="1">Uncharacterized protein</fullName>
    </submittedName>
</protein>
<name>A0A4U5M429_STECR</name>